<evidence type="ECO:0000256" key="5">
    <source>
        <dbReference type="ARBA" id="ARBA00022692"/>
    </source>
</evidence>
<keyword evidence="7 12" id="KW-1133">Transmembrane helix</keyword>
<dbReference type="GO" id="GO:0005886">
    <property type="term" value="C:plasma membrane"/>
    <property type="evidence" value="ECO:0007669"/>
    <property type="project" value="UniProtKB-SubCell"/>
</dbReference>
<reference evidence="14 15" key="1">
    <citation type="submission" date="2018-11" db="EMBL/GenBank/DDBJ databases">
        <title>The Potential of Streptomyces as Biocontrol Agents against the Tomato grey mould, Botrytis cinerea (Gray mold) Frontiers in Microbiology.</title>
        <authorList>
            <person name="Li D."/>
        </authorList>
    </citation>
    <scope>NUCLEOTIDE SEQUENCE [LARGE SCALE GENOMIC DNA]</scope>
    <source>
        <strain evidence="14 15">NEAU-LD23</strain>
    </source>
</reference>
<dbReference type="GO" id="GO:0015293">
    <property type="term" value="F:symporter activity"/>
    <property type="evidence" value="ECO:0007669"/>
    <property type="project" value="UniProtKB-KW"/>
</dbReference>
<name>A0A3M8SKP7_9ACTN</name>
<organism evidence="14 15">
    <name type="scientific">Streptomyces botrytidirepellens</name>
    <dbReference type="NCBI Taxonomy" id="2486417"/>
    <lineage>
        <taxon>Bacteria</taxon>
        <taxon>Bacillati</taxon>
        <taxon>Actinomycetota</taxon>
        <taxon>Actinomycetes</taxon>
        <taxon>Kitasatosporales</taxon>
        <taxon>Streptomycetaceae</taxon>
        <taxon>Streptomyces</taxon>
    </lineage>
</organism>
<evidence type="ECO:0000256" key="12">
    <source>
        <dbReference type="SAM" id="Phobius"/>
    </source>
</evidence>
<dbReference type="PANTHER" id="PTHR43045">
    <property type="entry name" value="SHIKIMATE TRANSPORTER"/>
    <property type="match status" value="1"/>
</dbReference>
<evidence type="ECO:0000256" key="6">
    <source>
        <dbReference type="ARBA" id="ARBA00022847"/>
    </source>
</evidence>
<dbReference type="InterPro" id="IPR020846">
    <property type="entry name" value="MFS_dom"/>
</dbReference>
<evidence type="ECO:0000256" key="11">
    <source>
        <dbReference type="SAM" id="MobiDB-lite"/>
    </source>
</evidence>
<feature type="transmembrane region" description="Helical" evidence="12">
    <location>
        <begin position="151"/>
        <end position="173"/>
    </location>
</feature>
<proteinExistence type="inferred from homology"/>
<keyword evidence="3" id="KW-0813">Transport</keyword>
<keyword evidence="4" id="KW-1003">Cell membrane</keyword>
<evidence type="ECO:0000256" key="10">
    <source>
        <dbReference type="ARBA" id="ARBA00039918"/>
    </source>
</evidence>
<dbReference type="Gene3D" id="1.20.1250.20">
    <property type="entry name" value="MFS general substrate transporter like domains"/>
    <property type="match status" value="2"/>
</dbReference>
<comment type="similarity">
    <text evidence="2">Belongs to the major facilitator superfamily. Metabolite:H+ Symporter (MHS) family (TC 2.A.1.6) family.</text>
</comment>
<dbReference type="InterPro" id="IPR036259">
    <property type="entry name" value="MFS_trans_sf"/>
</dbReference>
<dbReference type="PANTHER" id="PTHR43045:SF1">
    <property type="entry name" value="SHIKIMATE TRANSPORTER"/>
    <property type="match status" value="1"/>
</dbReference>
<protein>
    <recommendedName>
        <fullName evidence="10">Putative proline/betaine transporter</fullName>
    </recommendedName>
</protein>
<dbReference type="Pfam" id="PF07690">
    <property type="entry name" value="MFS_1"/>
    <property type="match status" value="1"/>
</dbReference>
<comment type="function">
    <text evidence="9">May be a proton symporter involved in the uptake of osmolytes such as proline and glycine betaine.</text>
</comment>
<evidence type="ECO:0000256" key="2">
    <source>
        <dbReference type="ARBA" id="ARBA00008240"/>
    </source>
</evidence>
<dbReference type="Proteomes" id="UP000275401">
    <property type="component" value="Unassembled WGS sequence"/>
</dbReference>
<feature type="transmembrane region" description="Helical" evidence="12">
    <location>
        <begin position="273"/>
        <end position="293"/>
    </location>
</feature>
<accession>A0A3M8SKP7</accession>
<dbReference type="FunFam" id="1.20.1250.20:FF:000001">
    <property type="entry name" value="Dicarboxylate MFS transporter"/>
    <property type="match status" value="1"/>
</dbReference>
<keyword evidence="15" id="KW-1185">Reference proteome</keyword>
<dbReference type="AlphaFoldDB" id="A0A3M8SKP7"/>
<evidence type="ECO:0000313" key="14">
    <source>
        <dbReference type="EMBL" id="RNF81245.1"/>
    </source>
</evidence>
<dbReference type="EMBL" id="RIBZ01000868">
    <property type="protein sequence ID" value="RNF81245.1"/>
    <property type="molecule type" value="Genomic_DNA"/>
</dbReference>
<feature type="transmembrane region" description="Helical" evidence="12">
    <location>
        <begin position="305"/>
        <end position="324"/>
    </location>
</feature>
<feature type="region of interest" description="Disordered" evidence="11">
    <location>
        <begin position="432"/>
        <end position="459"/>
    </location>
</feature>
<feature type="transmembrane region" description="Helical" evidence="12">
    <location>
        <begin position="86"/>
        <end position="104"/>
    </location>
</feature>
<evidence type="ECO:0000256" key="3">
    <source>
        <dbReference type="ARBA" id="ARBA00022448"/>
    </source>
</evidence>
<evidence type="ECO:0000256" key="7">
    <source>
        <dbReference type="ARBA" id="ARBA00022989"/>
    </source>
</evidence>
<evidence type="ECO:0000259" key="13">
    <source>
        <dbReference type="PROSITE" id="PS50850"/>
    </source>
</evidence>
<feature type="transmembrane region" description="Helical" evidence="12">
    <location>
        <begin position="239"/>
        <end position="261"/>
    </location>
</feature>
<keyword evidence="6" id="KW-0769">Symport</keyword>
<evidence type="ECO:0000256" key="9">
    <source>
        <dbReference type="ARBA" id="ARBA00037295"/>
    </source>
</evidence>
<sequence>MTSRHASAQLRRTVLSSFIGNTIEFYDFLLYGLASALVFGDLFFPSLSPFAGTLASFATFGIGFIARPLGGFVFGHLGDTIGRKTTLVTTLCGMGAATFAVGLLPTYDTIGIWAPVLLVVLRFIQGFMVGGEWGGAMLMVVENAPAHRRGFFSAWPNTGGFSGQLLATGMFALMGTLPDGQFQSWGWRVPFLCSAVLVGVGLWMRGRLGESEVFEQVKHEEGKAKAPLLDVLRHDWRSVLLIMSLRFSESVPFFLLTVFAVSYGPEHLGIPKATLTTAIMIASVLAFPAHGFFGALSDKVGRRPVYVYGGLAAAALAFPAFWLLKSGSEVLIVLAYCLVINLAHNACNAVQPALFTELFGSKVRYSGASVGAQLGAIVAGGLTPFIATALTGGGDNWVPVAAYASAVALVSAAAAYFFTPETSRRDLVDTSSAMAAGSEPAPAPDTGTAKAPETDAVAP</sequence>
<feature type="transmembrane region" description="Helical" evidence="12">
    <location>
        <begin position="370"/>
        <end position="391"/>
    </location>
</feature>
<feature type="domain" description="Major facilitator superfamily (MFS) profile" evidence="13">
    <location>
        <begin position="13"/>
        <end position="423"/>
    </location>
</feature>
<feature type="transmembrane region" description="Helical" evidence="12">
    <location>
        <begin position="110"/>
        <end position="130"/>
    </location>
</feature>
<dbReference type="InterPro" id="IPR011701">
    <property type="entry name" value="MFS"/>
</dbReference>
<keyword evidence="5 12" id="KW-0812">Transmembrane</keyword>
<evidence type="ECO:0000256" key="1">
    <source>
        <dbReference type="ARBA" id="ARBA00004651"/>
    </source>
</evidence>
<gene>
    <name evidence="14" type="ORF">EEJ42_46925</name>
</gene>
<evidence type="ECO:0000313" key="15">
    <source>
        <dbReference type="Proteomes" id="UP000275401"/>
    </source>
</evidence>
<feature type="transmembrane region" description="Helical" evidence="12">
    <location>
        <begin position="185"/>
        <end position="204"/>
    </location>
</feature>
<dbReference type="CDD" id="cd17369">
    <property type="entry name" value="MFS_ShiA_like"/>
    <property type="match status" value="1"/>
</dbReference>
<comment type="subcellular location">
    <subcellularLocation>
        <location evidence="1">Cell membrane</location>
        <topology evidence="1">Multi-pass membrane protein</topology>
    </subcellularLocation>
</comment>
<evidence type="ECO:0000256" key="8">
    <source>
        <dbReference type="ARBA" id="ARBA00023136"/>
    </source>
</evidence>
<comment type="caution">
    <text evidence="14">The sequence shown here is derived from an EMBL/GenBank/DDBJ whole genome shotgun (WGS) entry which is preliminary data.</text>
</comment>
<feature type="transmembrane region" description="Helical" evidence="12">
    <location>
        <begin position="397"/>
        <end position="418"/>
    </location>
</feature>
<feature type="transmembrane region" description="Helical" evidence="12">
    <location>
        <begin position="50"/>
        <end position="74"/>
    </location>
</feature>
<evidence type="ECO:0000256" key="4">
    <source>
        <dbReference type="ARBA" id="ARBA00022475"/>
    </source>
</evidence>
<dbReference type="SUPFAM" id="SSF103473">
    <property type="entry name" value="MFS general substrate transporter"/>
    <property type="match status" value="1"/>
</dbReference>
<keyword evidence="8 12" id="KW-0472">Membrane</keyword>
<dbReference type="RefSeq" id="WP_123108259.1">
    <property type="nucleotide sequence ID" value="NZ_RIBZ01000868.1"/>
</dbReference>
<feature type="transmembrane region" description="Helical" evidence="12">
    <location>
        <begin position="330"/>
        <end position="350"/>
    </location>
</feature>
<dbReference type="PROSITE" id="PS50850">
    <property type="entry name" value="MFS"/>
    <property type="match status" value="1"/>
</dbReference>